<evidence type="ECO:0000313" key="2">
    <source>
        <dbReference type="Proteomes" id="UP000054529"/>
    </source>
</evidence>
<protein>
    <submittedName>
        <fullName evidence="1">Uncharacterized protein</fullName>
    </submittedName>
</protein>
<reference evidence="1 2" key="1">
    <citation type="journal article" date="2014" name="G3 (Bethesda)">
        <title>Genome sequence of Candidatus Riesia pediculischaeffi, endosymbiont of chimpanzee lice, and genomic comparison of recently acquired endosymbionts from human and chimpanzee lice.</title>
        <authorList>
            <person name="Boyd B.M."/>
            <person name="Allen J.M."/>
            <person name="de Crecy-Lagard V."/>
            <person name="Reed D.L."/>
        </authorList>
    </citation>
    <scope>NUCLEOTIDE SEQUENCE [LARGE SCALE GENOMIC DNA]</scope>
    <source>
        <strain evidence="1 2">PTSU</strain>
    </source>
</reference>
<comment type="caution">
    <text evidence="1">The sequence shown here is derived from an EMBL/GenBank/DDBJ whole genome shotgun (WGS) entry which is preliminary data.</text>
</comment>
<name>A0A0C1VJQ3_9ENTR</name>
<evidence type="ECO:0000313" key="1">
    <source>
        <dbReference type="EMBL" id="KIE64090.1"/>
    </source>
</evidence>
<dbReference type="HOGENOM" id="CLU_3306539_0_0_6"/>
<dbReference type="AlphaFoldDB" id="A0A0C1VJQ3"/>
<dbReference type="Proteomes" id="UP000054529">
    <property type="component" value="Unassembled WGS sequence"/>
</dbReference>
<sequence length="39" mass="4735">MMIFKVHLVFETSRIFSGFLPFIFFKVINSFKRVTVFFI</sequence>
<organism evidence="1 2">
    <name type="scientific">Candidatus Riesia pediculischaeffi PTSU</name>
    <dbReference type="NCBI Taxonomy" id="1401651"/>
    <lineage>
        <taxon>Bacteria</taxon>
        <taxon>Pseudomonadati</taxon>
        <taxon>Pseudomonadota</taxon>
        <taxon>Gammaproteobacteria</taxon>
        <taxon>Enterobacterales</taxon>
        <taxon>Enterobacteriaceae</taxon>
        <taxon>Candidatus Riesia</taxon>
    </lineage>
</organism>
<gene>
    <name evidence="1" type="ORF">P689_11961</name>
</gene>
<dbReference type="EMBL" id="AWXV01000002">
    <property type="protein sequence ID" value="KIE64090.1"/>
    <property type="molecule type" value="Genomic_DNA"/>
</dbReference>
<accession>A0A0C1VJQ3</accession>
<proteinExistence type="predicted"/>